<sequence>MQSSTGVRVVSAAAVVAALVFGAAGLVGTVWLAPWDLPRGLLLGATVVGGIAGVVVLVAAVRARDRRALTFAVSVLAFALVSLVPGLLIDVFLVVAQAALVAFGVVTVRSEPGAQRAFGWIVTVAAAAWFVTALLSNTVLLTALPQESLGVAFAVPGLLQTVAYLAAAVLVAVPLLRPVGRGVGVLWASAEVR</sequence>
<reference evidence="2" key="1">
    <citation type="submission" date="2021-05" db="EMBL/GenBank/DDBJ databases">
        <title>Whole genome sequence of Curtobacterium flaccumfaciens pv. flaccumfaciens strain CFBP 3417.</title>
        <authorList>
            <person name="Osdaghi E."/>
            <person name="Taghouti G."/>
            <person name="Portier P."/>
            <person name="Fazliarab A."/>
            <person name="Taghavi S.M."/>
            <person name="Briand M."/>
            <person name="Le-Saux M."/>
            <person name="Jacques M.-A."/>
        </authorList>
    </citation>
    <scope>NUCLEOTIDE SEQUENCE</scope>
    <source>
        <strain evidence="2">CFBP 3417</strain>
    </source>
</reference>
<evidence type="ECO:0000313" key="3">
    <source>
        <dbReference type="Proteomes" id="UP000709437"/>
    </source>
</evidence>
<feature type="transmembrane region" description="Helical" evidence="1">
    <location>
        <begin position="120"/>
        <end position="144"/>
    </location>
</feature>
<feature type="transmembrane region" description="Helical" evidence="1">
    <location>
        <begin position="68"/>
        <end position="85"/>
    </location>
</feature>
<dbReference type="AlphaFoldDB" id="A0A9Q2W373"/>
<feature type="transmembrane region" description="Helical" evidence="1">
    <location>
        <begin position="91"/>
        <end position="108"/>
    </location>
</feature>
<keyword evidence="1" id="KW-0472">Membrane</keyword>
<comment type="caution">
    <text evidence="2">The sequence shown here is derived from an EMBL/GenBank/DDBJ whole genome shotgun (WGS) entry which is preliminary data.</text>
</comment>
<name>A0A9Q2W373_9MICO</name>
<gene>
    <name evidence="2" type="ORF">KK103_12255</name>
</gene>
<organism evidence="2 3">
    <name type="scientific">Curtobacterium flaccumfaciens pv. flaccumfaciens</name>
    <dbReference type="NCBI Taxonomy" id="138532"/>
    <lineage>
        <taxon>Bacteria</taxon>
        <taxon>Bacillati</taxon>
        <taxon>Actinomycetota</taxon>
        <taxon>Actinomycetes</taxon>
        <taxon>Micrococcales</taxon>
        <taxon>Microbacteriaceae</taxon>
        <taxon>Curtobacterium</taxon>
    </lineage>
</organism>
<evidence type="ECO:0000256" key="1">
    <source>
        <dbReference type="SAM" id="Phobius"/>
    </source>
</evidence>
<accession>A0A9Q2W373</accession>
<proteinExistence type="predicted"/>
<dbReference type="GeneID" id="99622805"/>
<keyword evidence="1" id="KW-1133">Transmembrane helix</keyword>
<feature type="transmembrane region" description="Helical" evidence="1">
    <location>
        <begin position="12"/>
        <end position="34"/>
    </location>
</feature>
<evidence type="ECO:0000313" key="2">
    <source>
        <dbReference type="EMBL" id="MBT1542537.1"/>
    </source>
</evidence>
<protein>
    <submittedName>
        <fullName evidence="2">Uncharacterized protein</fullName>
    </submittedName>
</protein>
<keyword evidence="1" id="KW-0812">Transmembrane</keyword>
<dbReference type="RefSeq" id="WP_139179879.1">
    <property type="nucleotide sequence ID" value="NZ_JAHEWX010000015.1"/>
</dbReference>
<feature type="transmembrane region" description="Helical" evidence="1">
    <location>
        <begin position="150"/>
        <end position="176"/>
    </location>
</feature>
<dbReference type="Proteomes" id="UP000709437">
    <property type="component" value="Unassembled WGS sequence"/>
</dbReference>
<feature type="transmembrane region" description="Helical" evidence="1">
    <location>
        <begin position="40"/>
        <end position="61"/>
    </location>
</feature>
<dbReference type="EMBL" id="JAHEWX010000015">
    <property type="protein sequence ID" value="MBT1542537.1"/>
    <property type="molecule type" value="Genomic_DNA"/>
</dbReference>